<protein>
    <submittedName>
        <fullName evidence="3">Histone-like DNA-binding protein</fullName>
    </submittedName>
</protein>
<sequence length="204" mass="23156">MGRIKFGVYKAPNTSGKEQQSCARLISKGTMRMEDVCEYLSDSSTLTSADVKGAIEALITYIGRNLSNGYCVELEGLGHFSPALKTLQKTDEKGRTVFFARADGVNFRCSKRLKTLVNKERPIKVKRENVTSNEQEDRKKKMLRYLQNNPYINLTDYASLNGCSRYRATEDMKQFMKDGIVIKMGYRTHRVYSLPPQAEEISPA</sequence>
<dbReference type="InterPro" id="IPR010992">
    <property type="entry name" value="IHF-like_DNA-bd_dom_sf"/>
</dbReference>
<dbReference type="EMBL" id="JACHOC010000013">
    <property type="protein sequence ID" value="MBB4625110.1"/>
    <property type="molecule type" value="Genomic_DNA"/>
</dbReference>
<dbReference type="SUPFAM" id="SSF47729">
    <property type="entry name" value="IHF-like DNA-binding proteins"/>
    <property type="match status" value="1"/>
</dbReference>
<dbReference type="InterPro" id="IPR041607">
    <property type="entry name" value="HU-HIG"/>
</dbReference>
<keyword evidence="4" id="KW-1185">Reference proteome</keyword>
<dbReference type="Gene3D" id="4.10.520.10">
    <property type="entry name" value="IHF-like DNA-binding proteins"/>
    <property type="match status" value="1"/>
</dbReference>
<name>A0ABR6KUC7_9BACT</name>
<dbReference type="NCBIfam" id="TIGR01201">
    <property type="entry name" value="HU_rel"/>
    <property type="match status" value="1"/>
</dbReference>
<feature type="domain" description="HU" evidence="2">
    <location>
        <begin position="4"/>
        <end position="120"/>
    </location>
</feature>
<dbReference type="Pfam" id="PF18291">
    <property type="entry name" value="HU-HIG"/>
    <property type="match status" value="1"/>
</dbReference>
<evidence type="ECO:0000313" key="3">
    <source>
        <dbReference type="EMBL" id="MBB4625110.1"/>
    </source>
</evidence>
<gene>
    <name evidence="3" type="ORF">GGQ57_005056</name>
</gene>
<dbReference type="Proteomes" id="UP000533637">
    <property type="component" value="Unassembled WGS sequence"/>
</dbReference>
<dbReference type="RefSeq" id="WP_183672471.1">
    <property type="nucleotide sequence ID" value="NZ_BMPB01000017.1"/>
</dbReference>
<evidence type="ECO:0000259" key="2">
    <source>
        <dbReference type="Pfam" id="PF18291"/>
    </source>
</evidence>
<comment type="caution">
    <text evidence="3">The sequence shown here is derived from an EMBL/GenBank/DDBJ whole genome shotgun (WGS) entry which is preliminary data.</text>
</comment>
<reference evidence="3 4" key="1">
    <citation type="submission" date="2020-08" db="EMBL/GenBank/DDBJ databases">
        <title>Genomic Encyclopedia of Type Strains, Phase IV (KMG-IV): sequencing the most valuable type-strain genomes for metagenomic binning, comparative biology and taxonomic classification.</title>
        <authorList>
            <person name="Goeker M."/>
        </authorList>
    </citation>
    <scope>NUCLEOTIDE SEQUENCE [LARGE SCALE GENOMIC DNA]</scope>
    <source>
        <strain evidence="3 4">DSM 102983</strain>
    </source>
</reference>
<keyword evidence="1" id="KW-0238">DNA-binding</keyword>
<evidence type="ECO:0000313" key="4">
    <source>
        <dbReference type="Proteomes" id="UP000533637"/>
    </source>
</evidence>
<accession>A0ABR6KUC7</accession>
<organism evidence="3 4">
    <name type="scientific">Parabacteroides faecis</name>
    <dbReference type="NCBI Taxonomy" id="1217282"/>
    <lineage>
        <taxon>Bacteria</taxon>
        <taxon>Pseudomonadati</taxon>
        <taxon>Bacteroidota</taxon>
        <taxon>Bacteroidia</taxon>
        <taxon>Bacteroidales</taxon>
        <taxon>Tannerellaceae</taxon>
        <taxon>Parabacteroides</taxon>
    </lineage>
</organism>
<proteinExistence type="predicted"/>
<evidence type="ECO:0000256" key="1">
    <source>
        <dbReference type="ARBA" id="ARBA00023125"/>
    </source>
</evidence>
<dbReference type="InterPro" id="IPR005902">
    <property type="entry name" value="HU_DNA-bd_put"/>
</dbReference>